<reference evidence="3" key="1">
    <citation type="journal article" date="2019" name="Int. J. Syst. Evol. Microbiol.">
        <title>The Global Catalogue of Microorganisms (GCM) 10K type strain sequencing project: providing services to taxonomists for standard genome sequencing and annotation.</title>
        <authorList>
            <consortium name="The Broad Institute Genomics Platform"/>
            <consortium name="The Broad Institute Genome Sequencing Center for Infectious Disease"/>
            <person name="Wu L."/>
            <person name="Ma J."/>
        </authorList>
    </citation>
    <scope>NUCLEOTIDE SEQUENCE [LARGE SCALE GENOMIC DNA]</scope>
    <source>
        <strain evidence="3">CGMCC 1.10363</strain>
    </source>
</reference>
<evidence type="ECO:0000259" key="1">
    <source>
        <dbReference type="PROSITE" id="PS51384"/>
    </source>
</evidence>
<proteinExistence type="predicted"/>
<dbReference type="InterPro" id="IPR017927">
    <property type="entry name" value="FAD-bd_FR_type"/>
</dbReference>
<comment type="caution">
    <text evidence="2">The sequence shown here is derived from an EMBL/GenBank/DDBJ whole genome shotgun (WGS) entry which is preliminary data.</text>
</comment>
<dbReference type="PANTHER" id="PTHR30157">
    <property type="entry name" value="FERRIC REDUCTASE, NADPH-DEPENDENT"/>
    <property type="match status" value="1"/>
</dbReference>
<dbReference type="InterPro" id="IPR039374">
    <property type="entry name" value="SIP_fam"/>
</dbReference>
<gene>
    <name evidence="2" type="ORF">ACFOYW_11645</name>
</gene>
<sequence length="281" mass="30476">MTEQLTSGRAVRPRQASVRRLAVHATTQPSPGFVRITLASTGDGFEDDFEYQGFDQWFRLFLPRADGRLVLPDGPAEGWYSRWLGMDESVRPEVRNYTIRDARSDGGRWLLDVDFVIHRSASGTVDGTAAGWAVGATVGDEVGLLDQGRIFNVPAGEHPITVIADESGLPGVEGIARALGDRAARYLIEVTDAADIRTLSPSVPDADVEWLVRPHRAPAGSLAIAAFDDAAIDASSYLYAVGEAKLALAARRAGRAAGVDDRRIDFCAYWRADRDSSFRAS</sequence>
<keyword evidence="3" id="KW-1185">Reference proteome</keyword>
<dbReference type="Proteomes" id="UP001595900">
    <property type="component" value="Unassembled WGS sequence"/>
</dbReference>
<evidence type="ECO:0000313" key="3">
    <source>
        <dbReference type="Proteomes" id="UP001595900"/>
    </source>
</evidence>
<feature type="domain" description="FAD-binding FR-type" evidence="1">
    <location>
        <begin position="11"/>
        <end position="161"/>
    </location>
</feature>
<dbReference type="Gene3D" id="3.40.50.80">
    <property type="entry name" value="Nucleotide-binding domain of ferredoxin-NADP reductase (FNR) module"/>
    <property type="match status" value="1"/>
</dbReference>
<dbReference type="Pfam" id="PF04954">
    <property type="entry name" value="SIP"/>
    <property type="match status" value="1"/>
</dbReference>
<evidence type="ECO:0000313" key="2">
    <source>
        <dbReference type="EMBL" id="MFC4244028.1"/>
    </source>
</evidence>
<dbReference type="PROSITE" id="PS51384">
    <property type="entry name" value="FAD_FR"/>
    <property type="match status" value="1"/>
</dbReference>
<dbReference type="SUPFAM" id="SSF63380">
    <property type="entry name" value="Riboflavin synthase domain-like"/>
    <property type="match status" value="1"/>
</dbReference>
<protein>
    <submittedName>
        <fullName evidence="2">Siderophore-interacting protein</fullName>
    </submittedName>
</protein>
<accession>A0ABV8Q9L6</accession>
<dbReference type="PANTHER" id="PTHR30157:SF0">
    <property type="entry name" value="NADPH-DEPENDENT FERRIC-CHELATE REDUCTASE"/>
    <property type="match status" value="1"/>
</dbReference>
<dbReference type="InterPro" id="IPR039261">
    <property type="entry name" value="FNR_nucleotide-bd"/>
</dbReference>
<dbReference type="RefSeq" id="WP_390229096.1">
    <property type="nucleotide sequence ID" value="NZ_JBHSCN010000005.1"/>
</dbReference>
<dbReference type="InterPro" id="IPR013113">
    <property type="entry name" value="SIP_FAD-bd"/>
</dbReference>
<dbReference type="EMBL" id="JBHSCN010000005">
    <property type="protein sequence ID" value="MFC4244028.1"/>
    <property type="molecule type" value="Genomic_DNA"/>
</dbReference>
<name>A0ABV8Q9L6_9MICO</name>
<dbReference type="Pfam" id="PF08021">
    <property type="entry name" value="FAD_binding_9"/>
    <property type="match status" value="1"/>
</dbReference>
<organism evidence="2 3">
    <name type="scientific">Gryllotalpicola reticulitermitis</name>
    <dbReference type="NCBI Taxonomy" id="1184153"/>
    <lineage>
        <taxon>Bacteria</taxon>
        <taxon>Bacillati</taxon>
        <taxon>Actinomycetota</taxon>
        <taxon>Actinomycetes</taxon>
        <taxon>Micrococcales</taxon>
        <taxon>Microbacteriaceae</taxon>
        <taxon>Gryllotalpicola</taxon>
    </lineage>
</organism>
<dbReference type="InterPro" id="IPR007037">
    <property type="entry name" value="SIP_rossman_dom"/>
</dbReference>
<dbReference type="Gene3D" id="2.40.30.10">
    <property type="entry name" value="Translation factors"/>
    <property type="match status" value="1"/>
</dbReference>
<dbReference type="InterPro" id="IPR017938">
    <property type="entry name" value="Riboflavin_synthase-like_b-brl"/>
</dbReference>
<dbReference type="CDD" id="cd06193">
    <property type="entry name" value="siderophore_interacting"/>
    <property type="match status" value="1"/>
</dbReference>